<dbReference type="EMBL" id="BAABHQ010000004">
    <property type="protein sequence ID" value="GAA4871548.1"/>
    <property type="molecule type" value="Genomic_DNA"/>
</dbReference>
<dbReference type="PANTHER" id="PTHR40446:SF2">
    <property type="entry name" value="N-ACETYLGLUCOSAMINE-1-PHOSPHODIESTER ALPHA-N-ACETYLGLUCOSAMINIDASE"/>
    <property type="match status" value="1"/>
</dbReference>
<dbReference type="RefSeq" id="WP_274233851.1">
    <property type="nucleotide sequence ID" value="NZ_BAABHQ010000004.1"/>
</dbReference>
<reference evidence="4" key="1">
    <citation type="journal article" date="2019" name="Int. J. Syst. Evol. Microbiol.">
        <title>The Global Catalogue of Microorganisms (GCM) 10K type strain sequencing project: providing services to taxonomists for standard genome sequencing and annotation.</title>
        <authorList>
            <consortium name="The Broad Institute Genomics Platform"/>
            <consortium name="The Broad Institute Genome Sequencing Center for Infectious Disease"/>
            <person name="Wu L."/>
            <person name="Ma J."/>
        </authorList>
    </citation>
    <scope>NUCLEOTIDE SEQUENCE [LARGE SCALE GENOMIC DNA]</scope>
    <source>
        <strain evidence="4">JCM 17983</strain>
    </source>
</reference>
<keyword evidence="4" id="KW-1185">Reference proteome</keyword>
<dbReference type="Pfam" id="PF09992">
    <property type="entry name" value="NAGPA"/>
    <property type="match status" value="1"/>
</dbReference>
<sequence length="424" mass="42040">MGRSPARSVGGAEGPARCRAALVLAVCAALTLGAAPGPPGPPPVPPGPPDGRVLGELLAPRGAPGLPGTTYREFTTTLPDPRGGPVRGDVVEVDLTSPAVRVDLLTPPVVAAVATVPELAARAGAVTAVNGGFFDQGGTGAPVGVQIVDGAARTSGVPVGRRPAPPAPPGESPDAVVGLDTDGVAHLARARFHGRVTDGERTVALSGLDGYAVPVDGVAVFDAAWGDAPRTSTTCGNDTDPDAGCSTDVVEVRVAGGRVVATGPPGAGALARGTVALVGRDRGAAALRGLRVGSAVTLEYGLDAVGAPPLRVAVGALPLARGGRPLPGLQDTERAPRTAVGLSGDGRRLWLVTVDGRQEASIGTTLAELGRLLTDLGAPVAASLDGGGSTTMVHRGRDEDLTIVNAPSAEPLRAVTDALAVVPR</sequence>
<name>A0ABP9E8Q1_9PSEU</name>
<evidence type="ECO:0000313" key="3">
    <source>
        <dbReference type="EMBL" id="GAA4871548.1"/>
    </source>
</evidence>
<accession>A0ABP9E8Q1</accession>
<evidence type="ECO:0000256" key="1">
    <source>
        <dbReference type="SAM" id="MobiDB-lite"/>
    </source>
</evidence>
<feature type="region of interest" description="Disordered" evidence="1">
    <location>
        <begin position="35"/>
        <end position="56"/>
    </location>
</feature>
<dbReference type="PANTHER" id="PTHR40446">
    <property type="entry name" value="N-ACETYLGLUCOSAMINE-1-PHOSPHODIESTER ALPHA-N-ACETYLGLUCOSAMINIDASE"/>
    <property type="match status" value="1"/>
</dbReference>
<feature type="compositionally biased region" description="Pro residues" evidence="1">
    <location>
        <begin position="36"/>
        <end position="49"/>
    </location>
</feature>
<comment type="caution">
    <text evidence="3">The sequence shown here is derived from an EMBL/GenBank/DDBJ whole genome shotgun (WGS) entry which is preliminary data.</text>
</comment>
<protein>
    <recommendedName>
        <fullName evidence="2">Phosphodiester glycosidase domain-containing protein</fullName>
    </recommendedName>
</protein>
<evidence type="ECO:0000313" key="4">
    <source>
        <dbReference type="Proteomes" id="UP001500457"/>
    </source>
</evidence>
<organism evidence="3 4">
    <name type="scientific">Actinomycetospora straminea</name>
    <dbReference type="NCBI Taxonomy" id="663607"/>
    <lineage>
        <taxon>Bacteria</taxon>
        <taxon>Bacillati</taxon>
        <taxon>Actinomycetota</taxon>
        <taxon>Actinomycetes</taxon>
        <taxon>Pseudonocardiales</taxon>
        <taxon>Pseudonocardiaceae</taxon>
        <taxon>Actinomycetospora</taxon>
    </lineage>
</organism>
<gene>
    <name evidence="3" type="ORF">GCM10023203_21280</name>
</gene>
<feature type="domain" description="Phosphodiester glycosidase" evidence="2">
    <location>
        <begin position="250"/>
        <end position="421"/>
    </location>
</feature>
<evidence type="ECO:0000259" key="2">
    <source>
        <dbReference type="Pfam" id="PF09992"/>
    </source>
</evidence>
<dbReference type="Proteomes" id="UP001500457">
    <property type="component" value="Unassembled WGS sequence"/>
</dbReference>
<dbReference type="InterPro" id="IPR018711">
    <property type="entry name" value="NAGPA"/>
</dbReference>
<proteinExistence type="predicted"/>